<dbReference type="Gene3D" id="1.10.630.10">
    <property type="entry name" value="Cytochrome P450"/>
    <property type="match status" value="1"/>
</dbReference>
<evidence type="ECO:0000313" key="8">
    <source>
        <dbReference type="EMBL" id="CAF3820905.1"/>
    </source>
</evidence>
<dbReference type="InterPro" id="IPR001128">
    <property type="entry name" value="Cyt_P450"/>
</dbReference>
<dbReference type="EMBL" id="CAJOBB010001179">
    <property type="protein sequence ID" value="CAF3820905.1"/>
    <property type="molecule type" value="Genomic_DNA"/>
</dbReference>
<accession>A0A815JD22</accession>
<keyword evidence="6" id="KW-0560">Oxidoreductase</keyword>
<dbReference type="GO" id="GO:0020037">
    <property type="term" value="F:heme binding"/>
    <property type="evidence" value="ECO:0007669"/>
    <property type="project" value="InterPro"/>
</dbReference>
<keyword evidence="4" id="KW-0472">Membrane</keyword>
<dbReference type="GO" id="GO:0005789">
    <property type="term" value="C:endoplasmic reticulum membrane"/>
    <property type="evidence" value="ECO:0007669"/>
    <property type="project" value="UniProtKB-SubCell"/>
</dbReference>
<proteinExistence type="inferred from homology"/>
<dbReference type="EMBL" id="CAJNOE010001045">
    <property type="protein sequence ID" value="CAF1379206.1"/>
    <property type="molecule type" value="Genomic_DNA"/>
</dbReference>
<dbReference type="Proteomes" id="UP000663868">
    <property type="component" value="Unassembled WGS sequence"/>
</dbReference>
<keyword evidence="6" id="KW-0503">Monooxygenase</keyword>
<evidence type="ECO:0000256" key="4">
    <source>
        <dbReference type="ARBA" id="ARBA00023136"/>
    </source>
</evidence>
<evidence type="ECO:0000256" key="5">
    <source>
        <dbReference type="PIRSR" id="PIRSR602401-1"/>
    </source>
</evidence>
<dbReference type="PRINTS" id="PR00463">
    <property type="entry name" value="EP450I"/>
</dbReference>
<dbReference type="InterPro" id="IPR002401">
    <property type="entry name" value="Cyt_P450_E_grp-I"/>
</dbReference>
<evidence type="ECO:0000256" key="2">
    <source>
        <dbReference type="ARBA" id="ARBA00010617"/>
    </source>
</evidence>
<dbReference type="CDD" id="cd20628">
    <property type="entry name" value="CYP4"/>
    <property type="match status" value="1"/>
</dbReference>
<comment type="cofactor">
    <cofactor evidence="5">
        <name>heme</name>
        <dbReference type="ChEBI" id="CHEBI:30413"/>
    </cofactor>
</comment>
<dbReference type="PROSITE" id="PS00086">
    <property type="entry name" value="CYTOCHROME_P450"/>
    <property type="match status" value="1"/>
</dbReference>
<dbReference type="PANTHER" id="PTHR24291">
    <property type="entry name" value="CYTOCHROME P450 FAMILY 4"/>
    <property type="match status" value="1"/>
</dbReference>
<dbReference type="InterPro" id="IPR017972">
    <property type="entry name" value="Cyt_P450_CS"/>
</dbReference>
<keyword evidence="5 6" id="KW-0479">Metal-binding</keyword>
<evidence type="ECO:0000256" key="1">
    <source>
        <dbReference type="ARBA" id="ARBA00004586"/>
    </source>
</evidence>
<comment type="caution">
    <text evidence="7">The sequence shown here is derived from an EMBL/GenBank/DDBJ whole genome shotgun (WGS) entry which is preliminary data.</text>
</comment>
<reference evidence="7" key="1">
    <citation type="submission" date="2021-02" db="EMBL/GenBank/DDBJ databases">
        <authorList>
            <person name="Nowell W R."/>
        </authorList>
    </citation>
    <scope>NUCLEOTIDE SEQUENCE</scope>
</reference>
<dbReference type="GO" id="GO:0004497">
    <property type="term" value="F:monooxygenase activity"/>
    <property type="evidence" value="ECO:0007669"/>
    <property type="project" value="UniProtKB-KW"/>
</dbReference>
<evidence type="ECO:0000313" key="7">
    <source>
        <dbReference type="EMBL" id="CAF1379206.1"/>
    </source>
</evidence>
<comment type="similarity">
    <text evidence="2 6">Belongs to the cytochrome P450 family.</text>
</comment>
<evidence type="ECO:0000256" key="6">
    <source>
        <dbReference type="RuleBase" id="RU000461"/>
    </source>
</evidence>
<dbReference type="GO" id="GO:0005506">
    <property type="term" value="F:iron ion binding"/>
    <property type="evidence" value="ECO:0007669"/>
    <property type="project" value="InterPro"/>
</dbReference>
<dbReference type="Proteomes" id="UP000663860">
    <property type="component" value="Unassembled WGS sequence"/>
</dbReference>
<dbReference type="PRINTS" id="PR00385">
    <property type="entry name" value="P450"/>
</dbReference>
<dbReference type="GO" id="GO:0016705">
    <property type="term" value="F:oxidoreductase activity, acting on paired donors, with incorporation or reduction of molecular oxygen"/>
    <property type="evidence" value="ECO:0007669"/>
    <property type="project" value="InterPro"/>
</dbReference>
<dbReference type="InterPro" id="IPR050196">
    <property type="entry name" value="Cytochrome_P450_Monoox"/>
</dbReference>
<comment type="subcellular location">
    <subcellularLocation>
        <location evidence="1">Endoplasmic reticulum membrane</location>
    </subcellularLocation>
</comment>
<dbReference type="Pfam" id="PF00067">
    <property type="entry name" value="p450"/>
    <property type="match status" value="1"/>
</dbReference>
<organism evidence="7 9">
    <name type="scientific">Adineta steineri</name>
    <dbReference type="NCBI Taxonomy" id="433720"/>
    <lineage>
        <taxon>Eukaryota</taxon>
        <taxon>Metazoa</taxon>
        <taxon>Spiralia</taxon>
        <taxon>Gnathifera</taxon>
        <taxon>Rotifera</taxon>
        <taxon>Eurotatoria</taxon>
        <taxon>Bdelloidea</taxon>
        <taxon>Adinetida</taxon>
        <taxon>Adinetidae</taxon>
        <taxon>Adineta</taxon>
    </lineage>
</organism>
<keyword evidence="5 6" id="KW-0408">Iron</keyword>
<sequence length="515" mass="60317">MILLLIIIFGILLIIVKYILPTSIRYLQLKKDYQNISFLPFSSIPFVGNLHLIDHRPYIFFQLMCRLSHECQIKEKGIFCLWYSLSPVLYISSANGLETFINNSKQLIKSFDYTFLQPWLKTGLVTSNNDKWRSRRRLITPSFHNTELLHSYMHIFNEQSFILADRFNKYTEQSYKTHDLYPCISACTLDIIAEAATGTHLKAQLDGEHNDFVQATVRIGDIINKRLRSPWLWSSCIFNRLPIGREHTKLLKILHSFSRKIIEERLVTFNAKQMINNDDDDDKKCTHRLVFLDCLLTQMQEKKLSFDDIHEEVDTFMFAGHDTTAAAINFFCYLMGCYPDIQSKVHAEMDMIFGNDRNRPCTIEDIEQMTYLDCVIKECMRILPPVPFISREAQTDFIYHNQIVRKGTTVSIFIFGIHHDESVFPNPKMFDPERFVDNSFNQNQHSHYAFIPFSAGSRNCIGQRFAGLEERVVLSTLFRQFIFRSTQTVDQLHLAMNVILRPHVPIQMFIERRSL</sequence>
<feature type="binding site" description="axial binding residue" evidence="5">
    <location>
        <position position="460"/>
    </location>
    <ligand>
        <name>heme</name>
        <dbReference type="ChEBI" id="CHEBI:30413"/>
    </ligand>
    <ligandPart>
        <name>Fe</name>
        <dbReference type="ChEBI" id="CHEBI:18248"/>
    </ligandPart>
</feature>
<evidence type="ECO:0000313" key="9">
    <source>
        <dbReference type="Proteomes" id="UP000663860"/>
    </source>
</evidence>
<keyword evidence="5 6" id="KW-0349">Heme</keyword>
<protein>
    <submittedName>
        <fullName evidence="7">Uncharacterized protein</fullName>
    </submittedName>
</protein>
<dbReference type="SUPFAM" id="SSF48264">
    <property type="entry name" value="Cytochrome P450"/>
    <property type="match status" value="1"/>
</dbReference>
<dbReference type="AlphaFoldDB" id="A0A815JD22"/>
<keyword evidence="3" id="KW-0256">Endoplasmic reticulum</keyword>
<name>A0A815JD22_9BILA</name>
<evidence type="ECO:0000256" key="3">
    <source>
        <dbReference type="ARBA" id="ARBA00022824"/>
    </source>
</evidence>
<gene>
    <name evidence="7" type="ORF">IZO911_LOCUS38310</name>
    <name evidence="8" type="ORF">KXQ929_LOCUS18233</name>
</gene>
<dbReference type="InterPro" id="IPR036396">
    <property type="entry name" value="Cyt_P450_sf"/>
</dbReference>
<dbReference type="PANTHER" id="PTHR24291:SF189">
    <property type="entry name" value="CYTOCHROME P450 4C3-RELATED"/>
    <property type="match status" value="1"/>
</dbReference>